<dbReference type="AlphaFoldDB" id="A0AAJ5WLH9"/>
<protein>
    <recommendedName>
        <fullName evidence="4">Calcineurin-like phosphoesterase domain-containing protein</fullName>
    </recommendedName>
</protein>
<dbReference type="SUPFAM" id="SSF56300">
    <property type="entry name" value="Metallo-dependent phosphatases"/>
    <property type="match status" value="1"/>
</dbReference>
<accession>A0AAJ5WLH9</accession>
<evidence type="ECO:0008006" key="4">
    <source>
        <dbReference type="Google" id="ProtNLM"/>
    </source>
</evidence>
<dbReference type="Proteomes" id="UP001220610">
    <property type="component" value="Chromosome"/>
</dbReference>
<keyword evidence="1" id="KW-0732">Signal</keyword>
<reference evidence="2" key="1">
    <citation type="submission" date="2023-03" db="EMBL/GenBank/DDBJ databases">
        <title>Andean soil-derived lignocellulolytic bacterial consortium as a source of novel taxa and putative plastic-active enzymes.</title>
        <authorList>
            <person name="Diaz-Garcia L."/>
            <person name="Chuvochina M."/>
            <person name="Feuerriegel G."/>
            <person name="Bunk B."/>
            <person name="Sproer C."/>
            <person name="Streit W.R."/>
            <person name="Rodriguez L.M."/>
            <person name="Overmann J."/>
            <person name="Jimenez D.J."/>
        </authorList>
    </citation>
    <scope>NUCLEOTIDE SEQUENCE</scope>
    <source>
        <strain evidence="2">MAG 7</strain>
    </source>
</reference>
<evidence type="ECO:0000313" key="3">
    <source>
        <dbReference type="Proteomes" id="UP001220610"/>
    </source>
</evidence>
<dbReference type="InterPro" id="IPR029052">
    <property type="entry name" value="Metallo-depent_PP-like"/>
</dbReference>
<dbReference type="PROSITE" id="PS51257">
    <property type="entry name" value="PROKAR_LIPOPROTEIN"/>
    <property type="match status" value="1"/>
</dbReference>
<dbReference type="EMBL" id="CP119311">
    <property type="protein sequence ID" value="WEK34121.1"/>
    <property type="molecule type" value="Genomic_DNA"/>
</dbReference>
<feature type="signal peptide" evidence="1">
    <location>
        <begin position="1"/>
        <end position="20"/>
    </location>
</feature>
<gene>
    <name evidence="2" type="ORF">P0Y53_16660</name>
</gene>
<evidence type="ECO:0000256" key="1">
    <source>
        <dbReference type="SAM" id="SignalP"/>
    </source>
</evidence>
<feature type="chain" id="PRO_5042464546" description="Calcineurin-like phosphoesterase domain-containing protein" evidence="1">
    <location>
        <begin position="21"/>
        <end position="310"/>
    </location>
</feature>
<evidence type="ECO:0000313" key="2">
    <source>
        <dbReference type="EMBL" id="WEK34121.1"/>
    </source>
</evidence>
<name>A0AAJ5WLH9_9BACT</name>
<proteinExistence type="predicted"/>
<sequence>MKRITQMLALLLLLTGSSQGQQQPISFIACGDMPYNNPADIIRFRRLTQQINAFQPAFAIHVGDIKNGATPCTTTYMDSIKNLFMQFEGPLLYTPGDNEWTDCDRPAAGSYNPMERLAALRKLFYNGHTSLGKKPLPVMSQHRLRGYEDFVENQYWTMEGVSFGSFHAVGTNNHLVADPARAGEFFHRDSANCAWINYVFDQAVSQQHRAVVLFTQADINFEPKLYSGFFHLVNTLRRRVQQFNGPVLLVYGDSHRFKVEKPLKDAAGKLLLNFTSCMVFGEEDVQGVRIDIWPGKGNIFSISEFLVEGN</sequence>
<organism evidence="2 3">
    <name type="scientific">Candidatus Pseudobacter hemicellulosilyticus</name>
    <dbReference type="NCBI Taxonomy" id="3121375"/>
    <lineage>
        <taxon>Bacteria</taxon>
        <taxon>Pseudomonadati</taxon>
        <taxon>Bacteroidota</taxon>
        <taxon>Chitinophagia</taxon>
        <taxon>Chitinophagales</taxon>
        <taxon>Chitinophagaceae</taxon>
        <taxon>Pseudobacter</taxon>
    </lineage>
</organism>